<comment type="subcellular location">
    <subcellularLocation>
        <location evidence="1 7">Membrane</location>
        <topology evidence="1 7">Single-pass type I membrane protein</topology>
    </subcellularLocation>
</comment>
<keyword evidence="5" id="KW-1133">Transmembrane helix</keyword>
<name>A0A1E4SNC4_9ASCO</name>
<evidence type="ECO:0000259" key="9">
    <source>
        <dbReference type="PROSITE" id="PS50866"/>
    </source>
</evidence>
<dbReference type="PANTHER" id="PTHR22811">
    <property type="entry name" value="TRANSMEMBRANE EMP24 DOMAIN-CONTAINING PROTEIN"/>
    <property type="match status" value="1"/>
</dbReference>
<feature type="signal peptide" evidence="8">
    <location>
        <begin position="1"/>
        <end position="22"/>
    </location>
</feature>
<dbReference type="OrthoDB" id="3427at2759"/>
<organism evidence="10 11">
    <name type="scientific">Suhomyces tanzawaensis NRRL Y-17324</name>
    <dbReference type="NCBI Taxonomy" id="984487"/>
    <lineage>
        <taxon>Eukaryota</taxon>
        <taxon>Fungi</taxon>
        <taxon>Dikarya</taxon>
        <taxon>Ascomycota</taxon>
        <taxon>Saccharomycotina</taxon>
        <taxon>Pichiomycetes</taxon>
        <taxon>Debaryomycetaceae</taxon>
        <taxon>Suhomyces</taxon>
    </lineage>
</organism>
<evidence type="ECO:0000256" key="8">
    <source>
        <dbReference type="SAM" id="SignalP"/>
    </source>
</evidence>
<evidence type="ECO:0000256" key="6">
    <source>
        <dbReference type="ARBA" id="ARBA00023136"/>
    </source>
</evidence>
<feature type="chain" id="PRO_5009162875" evidence="8">
    <location>
        <begin position="23"/>
        <end position="216"/>
    </location>
</feature>
<evidence type="ECO:0000256" key="3">
    <source>
        <dbReference type="ARBA" id="ARBA00022692"/>
    </source>
</evidence>
<dbReference type="RefSeq" id="XP_020066118.1">
    <property type="nucleotide sequence ID" value="XM_020207375.1"/>
</dbReference>
<dbReference type="InterPro" id="IPR015720">
    <property type="entry name" value="Emp24-like"/>
</dbReference>
<dbReference type="PROSITE" id="PS50866">
    <property type="entry name" value="GOLD"/>
    <property type="match status" value="1"/>
</dbReference>
<protein>
    <submittedName>
        <fullName evidence="10">Membrane protein</fullName>
    </submittedName>
</protein>
<comment type="similarity">
    <text evidence="2 7">Belongs to the EMP24/GP25L family.</text>
</comment>
<dbReference type="EMBL" id="KV453910">
    <property type="protein sequence ID" value="ODV80996.1"/>
    <property type="molecule type" value="Genomic_DNA"/>
</dbReference>
<dbReference type="STRING" id="984487.A0A1E4SNC4"/>
<proteinExistence type="inferred from homology"/>
<gene>
    <name evidence="10" type="ORF">CANTADRAFT_25293</name>
</gene>
<reference evidence="11" key="1">
    <citation type="submission" date="2016-05" db="EMBL/GenBank/DDBJ databases">
        <title>Comparative genomics of biotechnologically important yeasts.</title>
        <authorList>
            <consortium name="DOE Joint Genome Institute"/>
            <person name="Riley R."/>
            <person name="Haridas S."/>
            <person name="Wolfe K.H."/>
            <person name="Lopes M.R."/>
            <person name="Hittinger C.T."/>
            <person name="Goker M."/>
            <person name="Salamov A."/>
            <person name="Wisecaver J."/>
            <person name="Long T.M."/>
            <person name="Aerts A.L."/>
            <person name="Barry K."/>
            <person name="Choi C."/>
            <person name="Clum A."/>
            <person name="Coughlan A.Y."/>
            <person name="Deshpande S."/>
            <person name="Douglass A.P."/>
            <person name="Hanson S.J."/>
            <person name="Klenk H.-P."/>
            <person name="Labutti K."/>
            <person name="Lapidus A."/>
            <person name="Lindquist E."/>
            <person name="Lipzen A."/>
            <person name="Meier-Kolthoff J.P."/>
            <person name="Ohm R.A."/>
            <person name="Otillar R.P."/>
            <person name="Pangilinan J."/>
            <person name="Peng Y."/>
            <person name="Rokas A."/>
            <person name="Rosa C.A."/>
            <person name="Scheuner C."/>
            <person name="Sibirny A.A."/>
            <person name="Slot J.C."/>
            <person name="Stielow J.B."/>
            <person name="Sun H."/>
            <person name="Kurtzman C.P."/>
            <person name="Blackwell M."/>
            <person name="Grigoriev I.V."/>
            <person name="Jeffries T.W."/>
        </authorList>
    </citation>
    <scope>NUCLEOTIDE SEQUENCE [LARGE SCALE GENOMIC DNA]</scope>
    <source>
        <strain evidence="11">NRRL Y-17324</strain>
    </source>
</reference>
<evidence type="ECO:0000256" key="2">
    <source>
        <dbReference type="ARBA" id="ARBA00007104"/>
    </source>
</evidence>
<evidence type="ECO:0000256" key="7">
    <source>
        <dbReference type="RuleBase" id="RU003827"/>
    </source>
</evidence>
<dbReference type="InterPro" id="IPR009038">
    <property type="entry name" value="GOLD_dom"/>
</dbReference>
<dbReference type="AlphaFoldDB" id="A0A1E4SNC4"/>
<keyword evidence="4 8" id="KW-0732">Signal</keyword>
<evidence type="ECO:0000313" key="11">
    <source>
        <dbReference type="Proteomes" id="UP000094285"/>
    </source>
</evidence>
<dbReference type="GeneID" id="30981512"/>
<accession>A0A1E4SNC4</accession>
<dbReference type="GO" id="GO:0016020">
    <property type="term" value="C:membrane"/>
    <property type="evidence" value="ECO:0007669"/>
    <property type="project" value="UniProtKB-SubCell"/>
</dbReference>
<evidence type="ECO:0000256" key="1">
    <source>
        <dbReference type="ARBA" id="ARBA00004479"/>
    </source>
</evidence>
<sequence length="216" mass="24738">MLNSVVGKCLVLLFALANLSNALHFYLTTGETRCFFEDLPDNTLLVGRIDAYEQDGNDYRKNRDLKVKITVDETFDNDHRVVSQKSSPTGEFTFNSHDSGEHRFCLTPEYDDDTTGKTHRIFFDVALGSAHDYADSKSTKKVDGLTAKVMSLNNKLQEIHIEQESMRQKEAIFRDQSETTNSRVVKWTLVQLVVLIGTCYYQLRHLKGFFVKQKIV</sequence>
<evidence type="ECO:0000313" key="10">
    <source>
        <dbReference type="EMBL" id="ODV80996.1"/>
    </source>
</evidence>
<dbReference type="Proteomes" id="UP000094285">
    <property type="component" value="Unassembled WGS sequence"/>
</dbReference>
<dbReference type="SMART" id="SM01190">
    <property type="entry name" value="EMP24_GP25L"/>
    <property type="match status" value="1"/>
</dbReference>
<keyword evidence="6" id="KW-0472">Membrane</keyword>
<dbReference type="Pfam" id="PF01105">
    <property type="entry name" value="EMP24_GP25L"/>
    <property type="match status" value="1"/>
</dbReference>
<keyword evidence="3 7" id="KW-0812">Transmembrane</keyword>
<feature type="domain" description="GOLD" evidence="9">
    <location>
        <begin position="32"/>
        <end position="127"/>
    </location>
</feature>
<evidence type="ECO:0000256" key="5">
    <source>
        <dbReference type="ARBA" id="ARBA00022989"/>
    </source>
</evidence>
<evidence type="ECO:0000256" key="4">
    <source>
        <dbReference type="ARBA" id="ARBA00022729"/>
    </source>
</evidence>
<keyword evidence="11" id="KW-1185">Reference proteome</keyword>